<dbReference type="PANTHER" id="PTHR47481:SF5">
    <property type="entry name" value="RIBONUCLEASE H-LIKE DOMAIN, GAG-PRE-INTEGRASE DOMAIN, GAG-POLYPEPTIDE OF LTR COPIA-TYPE-RELATED"/>
    <property type="match status" value="1"/>
</dbReference>
<dbReference type="PANTHER" id="PTHR47481">
    <property type="match status" value="1"/>
</dbReference>
<dbReference type="OMA" id="ESIVIMI"/>
<reference evidence="1" key="1">
    <citation type="submission" date="2025-08" db="UniProtKB">
        <authorList>
            <consortium name="RefSeq"/>
        </authorList>
    </citation>
    <scope>IDENTIFICATION</scope>
</reference>
<dbReference type="RefSeq" id="XP_016502233.1">
    <property type="nucleotide sequence ID" value="XM_016646747.1"/>
</dbReference>
<dbReference type="OrthoDB" id="1302694at2759"/>
<dbReference type="KEGG" id="nta:107820461"/>
<sequence length="194" mass="21464">MGENNSSSMASSLSVVSPSPNLAHQLPVKLTSSNFLLWKTQFMPMVYACGLNHHIDDSKQMPTQFLDDTNTKPNPAYTVWLREDQLVLSCIVASVSESILPQLVGATTARDAWNKLVAAYASGSKPQIRDLKTQLHTLRRDNASIESYVQKAKAIVDKLDALQHPVPNDDLVEFVLAGLGPVYRPFTRSLESRQ</sequence>
<protein>
    <submittedName>
        <fullName evidence="1">Uncharacterized protein</fullName>
    </submittedName>
</protein>
<name>A0A1S4CLY5_TOBAC</name>
<dbReference type="PaxDb" id="4097-A0A1S4CLY5"/>
<evidence type="ECO:0000313" key="1">
    <source>
        <dbReference type="RefSeq" id="XP_016502233.1"/>
    </source>
</evidence>
<proteinExistence type="predicted"/>
<gene>
    <name evidence="1" type="primary">LOC107820461</name>
</gene>
<dbReference type="AlphaFoldDB" id="A0A1S4CLY5"/>
<organism evidence="1">
    <name type="scientific">Nicotiana tabacum</name>
    <name type="common">Common tobacco</name>
    <dbReference type="NCBI Taxonomy" id="4097"/>
    <lineage>
        <taxon>Eukaryota</taxon>
        <taxon>Viridiplantae</taxon>
        <taxon>Streptophyta</taxon>
        <taxon>Embryophyta</taxon>
        <taxon>Tracheophyta</taxon>
        <taxon>Spermatophyta</taxon>
        <taxon>Magnoliopsida</taxon>
        <taxon>eudicotyledons</taxon>
        <taxon>Gunneridae</taxon>
        <taxon>Pentapetalae</taxon>
        <taxon>asterids</taxon>
        <taxon>lamiids</taxon>
        <taxon>Solanales</taxon>
        <taxon>Solanaceae</taxon>
        <taxon>Nicotianoideae</taxon>
        <taxon>Nicotianeae</taxon>
        <taxon>Nicotiana</taxon>
    </lineage>
</organism>
<dbReference type="Pfam" id="PF14223">
    <property type="entry name" value="Retrotran_gag_2"/>
    <property type="match status" value="1"/>
</dbReference>
<accession>A0A1S4CLY5</accession>